<dbReference type="AlphaFoldDB" id="A0A402CWT8"/>
<keyword evidence="2" id="KW-1185">Reference proteome</keyword>
<name>A0A402CWT8_9BACT</name>
<evidence type="ECO:0000313" key="1">
    <source>
        <dbReference type="EMBL" id="BDI34244.1"/>
    </source>
</evidence>
<reference evidence="1 2" key="1">
    <citation type="journal article" date="2019" name="Int. J. Syst. Evol. Microbiol.">
        <title>Capsulimonas corticalis gen. nov., sp. nov., an aerobic capsulated bacterium, of a novel bacterial order, Capsulimonadales ord. nov., of the class Armatimonadia of the phylum Armatimonadetes.</title>
        <authorList>
            <person name="Li J."/>
            <person name="Kudo C."/>
            <person name="Tonouchi A."/>
        </authorList>
    </citation>
    <scope>NUCLEOTIDE SEQUENCE [LARGE SCALE GENOMIC DNA]</scope>
    <source>
        <strain evidence="1 2">AX-7</strain>
    </source>
</reference>
<sequence length="95" mass="10436">MAKLEIEISPELSTYLEEQAASSGLTVEAWVVQAITPTPKKTLAEALAPYIVPVESRAPLPKRSENDHGVQFAEALAAKKAEFNNPDFPNKTKWD</sequence>
<dbReference type="RefSeq" id="WP_119321779.1">
    <property type="nucleotide sequence ID" value="NZ_AP025739.1"/>
</dbReference>
<dbReference type="Proteomes" id="UP000287394">
    <property type="component" value="Chromosome"/>
</dbReference>
<dbReference type="KEGG" id="ccot:CCAX7_62950"/>
<protein>
    <submittedName>
        <fullName evidence="1">Uncharacterized protein</fullName>
    </submittedName>
</protein>
<dbReference type="EMBL" id="AP025739">
    <property type="protein sequence ID" value="BDI34244.1"/>
    <property type="molecule type" value="Genomic_DNA"/>
</dbReference>
<proteinExistence type="predicted"/>
<gene>
    <name evidence="1" type="ORF">CCAX7_62950</name>
</gene>
<evidence type="ECO:0000313" key="2">
    <source>
        <dbReference type="Proteomes" id="UP000287394"/>
    </source>
</evidence>
<organism evidence="1 2">
    <name type="scientific">Capsulimonas corticalis</name>
    <dbReference type="NCBI Taxonomy" id="2219043"/>
    <lineage>
        <taxon>Bacteria</taxon>
        <taxon>Bacillati</taxon>
        <taxon>Armatimonadota</taxon>
        <taxon>Armatimonadia</taxon>
        <taxon>Capsulimonadales</taxon>
        <taxon>Capsulimonadaceae</taxon>
        <taxon>Capsulimonas</taxon>
    </lineage>
</organism>
<accession>A0A402CWT8</accession>